<feature type="signal peptide" evidence="2">
    <location>
        <begin position="1"/>
        <end position="19"/>
    </location>
</feature>
<name>A0AAD7IW26_9AGAR</name>
<dbReference type="PANTHER" id="PTHR35043:SF7">
    <property type="entry name" value="TRANSCRIPTION FACTOR DOMAIN-CONTAINING PROTEIN"/>
    <property type="match status" value="1"/>
</dbReference>
<keyword evidence="4" id="KW-1185">Reference proteome</keyword>
<keyword evidence="1" id="KW-1133">Transmembrane helix</keyword>
<keyword evidence="1" id="KW-0472">Membrane</keyword>
<feature type="chain" id="PRO_5042278447" evidence="2">
    <location>
        <begin position="20"/>
        <end position="404"/>
    </location>
</feature>
<dbReference type="PANTHER" id="PTHR35043">
    <property type="entry name" value="TRANSCRIPTION FACTOR DOMAIN-CONTAINING PROTEIN"/>
    <property type="match status" value="1"/>
</dbReference>
<keyword evidence="1" id="KW-0812">Transmembrane</keyword>
<proteinExistence type="predicted"/>
<dbReference type="EMBL" id="JARKIB010000061">
    <property type="protein sequence ID" value="KAJ7751653.1"/>
    <property type="molecule type" value="Genomic_DNA"/>
</dbReference>
<reference evidence="3" key="1">
    <citation type="submission" date="2023-03" db="EMBL/GenBank/DDBJ databases">
        <title>Massive genome expansion in bonnet fungi (Mycena s.s.) driven by repeated elements and novel gene families across ecological guilds.</title>
        <authorList>
            <consortium name="Lawrence Berkeley National Laboratory"/>
            <person name="Harder C.B."/>
            <person name="Miyauchi S."/>
            <person name="Viragh M."/>
            <person name="Kuo A."/>
            <person name="Thoen E."/>
            <person name="Andreopoulos B."/>
            <person name="Lu D."/>
            <person name="Skrede I."/>
            <person name="Drula E."/>
            <person name="Henrissat B."/>
            <person name="Morin E."/>
            <person name="Kohler A."/>
            <person name="Barry K."/>
            <person name="LaButti K."/>
            <person name="Morin E."/>
            <person name="Salamov A."/>
            <person name="Lipzen A."/>
            <person name="Mereny Z."/>
            <person name="Hegedus B."/>
            <person name="Baldrian P."/>
            <person name="Stursova M."/>
            <person name="Weitz H."/>
            <person name="Taylor A."/>
            <person name="Grigoriev I.V."/>
            <person name="Nagy L.G."/>
            <person name="Martin F."/>
            <person name="Kauserud H."/>
        </authorList>
    </citation>
    <scope>NUCLEOTIDE SEQUENCE</scope>
    <source>
        <strain evidence="3">CBHHK182m</strain>
    </source>
</reference>
<feature type="transmembrane region" description="Helical" evidence="1">
    <location>
        <begin position="323"/>
        <end position="344"/>
    </location>
</feature>
<comment type="caution">
    <text evidence="3">The sequence shown here is derived from an EMBL/GenBank/DDBJ whole genome shotgun (WGS) entry which is preliminary data.</text>
</comment>
<feature type="transmembrane region" description="Helical" evidence="1">
    <location>
        <begin position="287"/>
        <end position="311"/>
    </location>
</feature>
<keyword evidence="2" id="KW-0732">Signal</keyword>
<sequence>MLLWILVFLVTRQSGITQGHPDLLSRASTEALCDCTINSCRSLFDIIWGCLATTFACTWVALHQNVPDPELGWFSLLLRKLKMMLVTIIAPEVIVAFAARQLISALRISQEFNVSKTHGFFCTMGGFVSKEGYPVSRDKQLPVYMSAIQAIKEADIVDKSKGDTLSKGVTLAQGLWFVTKCAARVSQHLPITELEVATLAFAVISTFIRLLWWWKPLDVQQPLIVVRHNVELDLDPLEGRHETAGTHTHDLVDRLFDMIGGPHDEYSPLSSTSVPSFYSIPTKEDKLASIAGVFGIGTIFGGIHCAAWNASFPSGAEMWTWRISSATIATYPILIILITIWGVVLDNALHADTLFVWLNGFLVIGTVVYIPSRFILIILPFTTLRAPPPRAFMDVNWSNYIPHL</sequence>
<protein>
    <submittedName>
        <fullName evidence="3">Uncharacterized protein</fullName>
    </submittedName>
</protein>
<gene>
    <name evidence="3" type="ORF">B0H16DRAFT_1419411</name>
</gene>
<dbReference type="AlphaFoldDB" id="A0AAD7IW26"/>
<evidence type="ECO:0000256" key="1">
    <source>
        <dbReference type="SAM" id="Phobius"/>
    </source>
</evidence>
<evidence type="ECO:0000313" key="4">
    <source>
        <dbReference type="Proteomes" id="UP001215598"/>
    </source>
</evidence>
<feature type="transmembrane region" description="Helical" evidence="1">
    <location>
        <begin position="356"/>
        <end position="379"/>
    </location>
</feature>
<evidence type="ECO:0000313" key="3">
    <source>
        <dbReference type="EMBL" id="KAJ7751653.1"/>
    </source>
</evidence>
<dbReference type="Proteomes" id="UP001215598">
    <property type="component" value="Unassembled WGS sequence"/>
</dbReference>
<evidence type="ECO:0000256" key="2">
    <source>
        <dbReference type="SAM" id="SignalP"/>
    </source>
</evidence>
<organism evidence="3 4">
    <name type="scientific">Mycena metata</name>
    <dbReference type="NCBI Taxonomy" id="1033252"/>
    <lineage>
        <taxon>Eukaryota</taxon>
        <taxon>Fungi</taxon>
        <taxon>Dikarya</taxon>
        <taxon>Basidiomycota</taxon>
        <taxon>Agaricomycotina</taxon>
        <taxon>Agaricomycetes</taxon>
        <taxon>Agaricomycetidae</taxon>
        <taxon>Agaricales</taxon>
        <taxon>Marasmiineae</taxon>
        <taxon>Mycenaceae</taxon>
        <taxon>Mycena</taxon>
    </lineage>
</organism>
<accession>A0AAD7IW26</accession>